<keyword evidence="8 11" id="KW-1133">Transmembrane helix</keyword>
<evidence type="ECO:0000256" key="7">
    <source>
        <dbReference type="ARBA" id="ARBA00022833"/>
    </source>
</evidence>
<feature type="domain" description="PDZ" evidence="12">
    <location>
        <begin position="110"/>
        <end position="182"/>
    </location>
</feature>
<dbReference type="SMART" id="SM00228">
    <property type="entry name" value="PDZ"/>
    <property type="match status" value="2"/>
</dbReference>
<dbReference type="Proteomes" id="UP001465153">
    <property type="component" value="Unassembled WGS sequence"/>
</dbReference>
<keyword evidence="11" id="KW-0479">Metal-binding</keyword>
<comment type="similarity">
    <text evidence="3 11">Belongs to the peptidase M50B family.</text>
</comment>
<name>A0ABQ0A774_9GAMM</name>
<evidence type="ECO:0000313" key="14">
    <source>
        <dbReference type="Proteomes" id="UP001465153"/>
    </source>
</evidence>
<evidence type="ECO:0000256" key="8">
    <source>
        <dbReference type="ARBA" id="ARBA00022989"/>
    </source>
</evidence>
<comment type="subcellular location">
    <subcellularLocation>
        <location evidence="2">Membrane</location>
        <topology evidence="2">Multi-pass membrane protein</topology>
    </subcellularLocation>
</comment>
<evidence type="ECO:0000256" key="3">
    <source>
        <dbReference type="ARBA" id="ARBA00007931"/>
    </source>
</evidence>
<dbReference type="InterPro" id="IPR004387">
    <property type="entry name" value="Pept_M50_Zn"/>
</dbReference>
<evidence type="ECO:0000256" key="2">
    <source>
        <dbReference type="ARBA" id="ARBA00004141"/>
    </source>
</evidence>
<dbReference type="InterPro" id="IPR008915">
    <property type="entry name" value="Peptidase_M50"/>
</dbReference>
<comment type="caution">
    <text evidence="13">The sequence shown here is derived from an EMBL/GenBank/DDBJ whole genome shotgun (WGS) entry which is preliminary data.</text>
</comment>
<dbReference type="RefSeq" id="WP_353302120.1">
    <property type="nucleotide sequence ID" value="NZ_BAABWN010000003.1"/>
</dbReference>
<evidence type="ECO:0000256" key="11">
    <source>
        <dbReference type="RuleBase" id="RU362031"/>
    </source>
</evidence>
<proteinExistence type="inferred from homology"/>
<reference evidence="13 14" key="1">
    <citation type="submission" date="2024-04" db="EMBL/GenBank/DDBJ databases">
        <title>Draft genome sequence of Sessilibacter corallicola NBRC 116591.</title>
        <authorList>
            <person name="Miyakawa T."/>
            <person name="Kusuya Y."/>
            <person name="Miura T."/>
        </authorList>
    </citation>
    <scope>NUCLEOTIDE SEQUENCE [LARGE SCALE GENOMIC DNA]</scope>
    <source>
        <strain evidence="13 14">KU-00831-HH</strain>
    </source>
</reference>
<dbReference type="Pfam" id="PF02163">
    <property type="entry name" value="Peptidase_M50"/>
    <property type="match status" value="1"/>
</dbReference>
<dbReference type="GO" id="GO:0006508">
    <property type="term" value="P:proteolysis"/>
    <property type="evidence" value="ECO:0007669"/>
    <property type="project" value="UniProtKB-KW"/>
</dbReference>
<dbReference type="CDD" id="cd23081">
    <property type="entry name" value="cpPDZ_EcRseP-like"/>
    <property type="match status" value="1"/>
</dbReference>
<dbReference type="InterPro" id="IPR041489">
    <property type="entry name" value="PDZ_6"/>
</dbReference>
<dbReference type="Gene3D" id="2.30.42.10">
    <property type="match status" value="2"/>
</dbReference>
<protein>
    <recommendedName>
        <fullName evidence="11">Zinc metalloprotease</fullName>
        <ecNumber evidence="11">3.4.24.-</ecNumber>
    </recommendedName>
</protein>
<keyword evidence="10 11" id="KW-0472">Membrane</keyword>
<dbReference type="NCBIfam" id="TIGR00054">
    <property type="entry name" value="RIP metalloprotease RseP"/>
    <property type="match status" value="1"/>
</dbReference>
<accession>A0ABQ0A774</accession>
<keyword evidence="4 13" id="KW-0645">Protease</keyword>
<dbReference type="InterPro" id="IPR001478">
    <property type="entry name" value="PDZ"/>
</dbReference>
<dbReference type="Pfam" id="PF17820">
    <property type="entry name" value="PDZ_6"/>
    <property type="match status" value="1"/>
</dbReference>
<evidence type="ECO:0000313" key="13">
    <source>
        <dbReference type="EMBL" id="GAA6167510.1"/>
    </source>
</evidence>
<feature type="transmembrane region" description="Helical" evidence="11">
    <location>
        <begin position="372"/>
        <end position="392"/>
    </location>
</feature>
<feature type="transmembrane region" description="Helical" evidence="11">
    <location>
        <begin position="89"/>
        <end position="115"/>
    </location>
</feature>
<sequence length="456" mass="50042">MTLFWFLVALGVLVTFHEFGHFYIARRCGVKVERFSIGFGKPLIRWYDKLGTEYAIAAIPLGGYVKMLDERQGPVEAAELPNAFTQKSVWARIAIVAAGPIANLILAVILFWAVFLTPQTYLAPIIGDVTPSSVAESARLESGQEIISIDGEPTPTWEAVNHALVRRLGESGEIVFETKYSDSDLEYQSSTYLNEWLKGASDPDPIAGVGIEIFRPQVEPVVGSVQENSPAFKAGIEIDDRFVALDGEPISDWNTFVEYVSTRPNELIRFTVERDGQLIDLDIEPEAVNDQGKTIGRIGFSPYAPSWPEGTVRKRSFSVGEAFVEGVVKTWETSGVVLLSLKKLIVGEISTKSLSGPLTIAKVAGDSAEAGFVYFLKMLGLLSVSLAIFNLLPIPVLDGGHLTYYIIEAIKGKPLSERVQAIGYRLGLFVVAGVMILAFYNDLVRLFQGQLFNLPV</sequence>
<dbReference type="PANTHER" id="PTHR42837:SF2">
    <property type="entry name" value="MEMBRANE METALLOPROTEASE ARASP2, CHLOROPLASTIC-RELATED"/>
    <property type="match status" value="1"/>
</dbReference>
<dbReference type="SUPFAM" id="SSF50156">
    <property type="entry name" value="PDZ domain-like"/>
    <property type="match status" value="2"/>
</dbReference>
<keyword evidence="9 11" id="KW-0482">Metalloprotease</keyword>
<feature type="domain" description="PDZ" evidence="12">
    <location>
        <begin position="207"/>
        <end position="276"/>
    </location>
</feature>
<comment type="cofactor">
    <cofactor evidence="1 11">
        <name>Zn(2+)</name>
        <dbReference type="ChEBI" id="CHEBI:29105"/>
    </cofactor>
</comment>
<evidence type="ECO:0000256" key="6">
    <source>
        <dbReference type="ARBA" id="ARBA00022801"/>
    </source>
</evidence>
<evidence type="ECO:0000256" key="10">
    <source>
        <dbReference type="ARBA" id="ARBA00023136"/>
    </source>
</evidence>
<dbReference type="CDD" id="cd06163">
    <property type="entry name" value="S2P-M50_PDZ_RseP-like"/>
    <property type="match status" value="2"/>
</dbReference>
<dbReference type="InterPro" id="IPR036034">
    <property type="entry name" value="PDZ_sf"/>
</dbReference>
<dbReference type="EMBL" id="BAABWN010000003">
    <property type="protein sequence ID" value="GAA6167510.1"/>
    <property type="molecule type" value="Genomic_DNA"/>
</dbReference>
<evidence type="ECO:0000256" key="5">
    <source>
        <dbReference type="ARBA" id="ARBA00022692"/>
    </source>
</evidence>
<feature type="transmembrane region" description="Helical" evidence="11">
    <location>
        <begin position="6"/>
        <end position="25"/>
    </location>
</feature>
<dbReference type="EC" id="3.4.24.-" evidence="11"/>
<keyword evidence="6 11" id="KW-0378">Hydrolase</keyword>
<gene>
    <name evidence="13" type="primary">rseP</name>
    <name evidence="13" type="ORF">NBRC116591_13200</name>
</gene>
<keyword evidence="7 11" id="KW-0862">Zinc</keyword>
<evidence type="ECO:0000256" key="9">
    <source>
        <dbReference type="ARBA" id="ARBA00023049"/>
    </source>
</evidence>
<organism evidence="13 14">
    <name type="scientific">Sessilibacter corallicola</name>
    <dbReference type="NCBI Taxonomy" id="2904075"/>
    <lineage>
        <taxon>Bacteria</taxon>
        <taxon>Pseudomonadati</taxon>
        <taxon>Pseudomonadota</taxon>
        <taxon>Gammaproteobacteria</taxon>
        <taxon>Cellvibrionales</taxon>
        <taxon>Cellvibrionaceae</taxon>
        <taxon>Sessilibacter</taxon>
    </lineage>
</organism>
<feature type="transmembrane region" description="Helical" evidence="11">
    <location>
        <begin position="422"/>
        <end position="440"/>
    </location>
</feature>
<evidence type="ECO:0000256" key="1">
    <source>
        <dbReference type="ARBA" id="ARBA00001947"/>
    </source>
</evidence>
<evidence type="ECO:0000259" key="12">
    <source>
        <dbReference type="SMART" id="SM00228"/>
    </source>
</evidence>
<keyword evidence="5 11" id="KW-0812">Transmembrane</keyword>
<evidence type="ECO:0000256" key="4">
    <source>
        <dbReference type="ARBA" id="ARBA00022670"/>
    </source>
</evidence>
<dbReference type="GO" id="GO:0008233">
    <property type="term" value="F:peptidase activity"/>
    <property type="evidence" value="ECO:0007669"/>
    <property type="project" value="UniProtKB-KW"/>
</dbReference>
<keyword evidence="14" id="KW-1185">Reference proteome</keyword>
<dbReference type="PANTHER" id="PTHR42837">
    <property type="entry name" value="REGULATOR OF SIGMA-E PROTEASE RSEP"/>
    <property type="match status" value="1"/>
</dbReference>